<feature type="chain" id="PRO_5004354344" evidence="1">
    <location>
        <begin position="17"/>
        <end position="424"/>
    </location>
</feature>
<sequence length="424" mass="50681">MNFATVILVLLSNVYSTTEYVLIDTAYLVEHNFWIATEKSPDVNKKNFFVLRIKIEDIDEYTFDFNWLTKLYYHDEKEKLVYSIVSKEDYRRFSNLLQSSKKDKEYLRFEYYYIEKSYKQARLSSIGKGDTAWYKNFKILESREGNVIEMCNDQPINTLMHHVEERFRNLSANGLISLNNKFIKEWNGDFEKNPDFDLYYFKNYSDCLKDLKEFINNLNCLTFINDKSDSATVTSSDDDSHKETNIVKSSSLIEFLNRKFDEDSEVNNMELNEKENLKLFFIATYETAKRELLNKNMILPLGGQYTIDYYLKELYDLIIENARKTQETCISLIREQIDPTNSLFIITEHLDAKYKKITLQDIYDHENILKHFSDYLKKKISTVEDYVEVEKVVCDFYNMIKYLSKKFNTQFSRKNYCIFKTNLY</sequence>
<protein>
    <submittedName>
        <fullName evidence="2">Uncharacterized protein</fullName>
    </submittedName>
</protein>
<dbReference type="VEuPathDB" id="MicrosporidiaDB:NBO_354g0001"/>
<keyword evidence="3" id="KW-1185">Reference proteome</keyword>
<dbReference type="EMBL" id="KB909262">
    <property type="protein sequence ID" value="EOB12857.1"/>
    <property type="molecule type" value="Genomic_DNA"/>
</dbReference>
<dbReference type="Proteomes" id="UP000016927">
    <property type="component" value="Unassembled WGS sequence"/>
</dbReference>
<feature type="signal peptide" evidence="1">
    <location>
        <begin position="1"/>
        <end position="16"/>
    </location>
</feature>
<gene>
    <name evidence="2" type="ORF">NBO_354g0001</name>
</gene>
<dbReference type="AlphaFoldDB" id="R0KRL5"/>
<dbReference type="HOGENOM" id="CLU_043425_0_0_1"/>
<reference evidence="2 3" key="1">
    <citation type="journal article" date="2013" name="BMC Genomics">
        <title>Comparative genomics of parasitic silkworm microsporidia reveal an association between genome expansion and host adaptation.</title>
        <authorList>
            <person name="Pan G."/>
            <person name="Xu J."/>
            <person name="Li T."/>
            <person name="Xia Q."/>
            <person name="Liu S.L."/>
            <person name="Zhang G."/>
            <person name="Li S."/>
            <person name="Li C."/>
            <person name="Liu H."/>
            <person name="Yang L."/>
            <person name="Liu T."/>
            <person name="Zhang X."/>
            <person name="Wu Z."/>
            <person name="Fan W."/>
            <person name="Dang X."/>
            <person name="Xiang H."/>
            <person name="Tao M."/>
            <person name="Li Y."/>
            <person name="Hu J."/>
            <person name="Li Z."/>
            <person name="Lin L."/>
            <person name="Luo J."/>
            <person name="Geng L."/>
            <person name="Wang L."/>
            <person name="Long M."/>
            <person name="Wan Y."/>
            <person name="He N."/>
            <person name="Zhang Z."/>
            <person name="Lu C."/>
            <person name="Keeling P.J."/>
            <person name="Wang J."/>
            <person name="Xiang Z."/>
            <person name="Zhou Z."/>
        </authorList>
    </citation>
    <scope>NUCLEOTIDE SEQUENCE [LARGE SCALE GENOMIC DNA]</scope>
    <source>
        <strain evidence="3">CQ1 / CVCC 102059</strain>
    </source>
</reference>
<proteinExistence type="predicted"/>
<evidence type="ECO:0000256" key="1">
    <source>
        <dbReference type="SAM" id="SignalP"/>
    </source>
</evidence>
<evidence type="ECO:0000313" key="3">
    <source>
        <dbReference type="Proteomes" id="UP000016927"/>
    </source>
</evidence>
<keyword evidence="1" id="KW-0732">Signal</keyword>
<name>R0KRL5_NOSB1</name>
<organism evidence="2 3">
    <name type="scientific">Nosema bombycis (strain CQ1 / CVCC 102059)</name>
    <name type="common">Microsporidian parasite</name>
    <name type="synonym">Pebrine of silkworm</name>
    <dbReference type="NCBI Taxonomy" id="578461"/>
    <lineage>
        <taxon>Eukaryota</taxon>
        <taxon>Fungi</taxon>
        <taxon>Fungi incertae sedis</taxon>
        <taxon>Microsporidia</taxon>
        <taxon>Nosematidae</taxon>
        <taxon>Nosema</taxon>
    </lineage>
</organism>
<evidence type="ECO:0000313" key="2">
    <source>
        <dbReference type="EMBL" id="EOB12857.1"/>
    </source>
</evidence>
<accession>R0KRL5</accession>